<dbReference type="Pfam" id="PF01634">
    <property type="entry name" value="HisG"/>
    <property type="match status" value="1"/>
</dbReference>
<organism evidence="18 19">
    <name type="scientific">Salinibacillus kushneri</name>
    <dbReference type="NCBI Taxonomy" id="237682"/>
    <lineage>
        <taxon>Bacteria</taxon>
        <taxon>Bacillati</taxon>
        <taxon>Bacillota</taxon>
        <taxon>Bacilli</taxon>
        <taxon>Bacillales</taxon>
        <taxon>Bacillaceae</taxon>
        <taxon>Salinibacillus</taxon>
    </lineage>
</organism>
<keyword evidence="11 16" id="KW-0808">Transferase</keyword>
<feature type="domain" description="ATP phosphoribosyltransferase catalytic" evidence="17">
    <location>
        <begin position="53"/>
        <end position="204"/>
    </location>
</feature>
<evidence type="ECO:0000256" key="13">
    <source>
        <dbReference type="ARBA" id="ARBA00022840"/>
    </source>
</evidence>
<evidence type="ECO:0000256" key="15">
    <source>
        <dbReference type="ARBA" id="ARBA00024861"/>
    </source>
</evidence>
<dbReference type="InterPro" id="IPR001348">
    <property type="entry name" value="ATP_PRibTrfase_HisG"/>
</dbReference>
<evidence type="ECO:0000256" key="5">
    <source>
        <dbReference type="ARBA" id="ARBA00011496"/>
    </source>
</evidence>
<evidence type="ECO:0000313" key="18">
    <source>
        <dbReference type="EMBL" id="SET05249.1"/>
    </source>
</evidence>
<reference evidence="19" key="1">
    <citation type="submission" date="2016-10" db="EMBL/GenBank/DDBJ databases">
        <authorList>
            <person name="Varghese N."/>
            <person name="Submissions S."/>
        </authorList>
    </citation>
    <scope>NUCLEOTIDE SEQUENCE [LARGE SCALE GENOMIC DNA]</scope>
    <source>
        <strain evidence="19">CGMCC 1.3566</strain>
    </source>
</reference>
<dbReference type="FunFam" id="3.40.190.10:FF:000008">
    <property type="entry name" value="ATP phosphoribosyltransferase"/>
    <property type="match status" value="1"/>
</dbReference>
<evidence type="ECO:0000256" key="7">
    <source>
        <dbReference type="ARBA" id="ARBA00020998"/>
    </source>
</evidence>
<evidence type="ECO:0000256" key="16">
    <source>
        <dbReference type="HAMAP-Rule" id="MF_01018"/>
    </source>
</evidence>
<keyword evidence="13 16" id="KW-0067">ATP-binding</keyword>
<evidence type="ECO:0000256" key="3">
    <source>
        <dbReference type="ARBA" id="ARBA00004667"/>
    </source>
</evidence>
<dbReference type="HAMAP" id="MF_01018">
    <property type="entry name" value="HisG_Short"/>
    <property type="match status" value="1"/>
</dbReference>
<dbReference type="SUPFAM" id="SSF53850">
    <property type="entry name" value="Periplasmic binding protein-like II"/>
    <property type="match status" value="1"/>
</dbReference>
<keyword evidence="14 16" id="KW-0368">Histidine biosynthesis</keyword>
<dbReference type="OrthoDB" id="9801867at2"/>
<keyword evidence="12 16" id="KW-0547">Nucleotide-binding</keyword>
<dbReference type="PROSITE" id="PS01316">
    <property type="entry name" value="ATP_P_PHORIBOSYLTR"/>
    <property type="match status" value="1"/>
</dbReference>
<dbReference type="RefSeq" id="WP_093132402.1">
    <property type="nucleotide sequence ID" value="NZ_FOHJ01000002.1"/>
</dbReference>
<comment type="catalytic activity">
    <reaction evidence="1 16">
        <text>1-(5-phospho-beta-D-ribosyl)-ATP + diphosphate = 5-phospho-alpha-D-ribose 1-diphosphate + ATP</text>
        <dbReference type="Rhea" id="RHEA:18473"/>
        <dbReference type="ChEBI" id="CHEBI:30616"/>
        <dbReference type="ChEBI" id="CHEBI:33019"/>
        <dbReference type="ChEBI" id="CHEBI:58017"/>
        <dbReference type="ChEBI" id="CHEBI:73183"/>
        <dbReference type="EC" id="2.4.2.17"/>
    </reaction>
</comment>
<gene>
    <name evidence="16" type="primary">hisG</name>
    <name evidence="18" type="ORF">SAMN05421676_102447</name>
</gene>
<accession>A0A1I0BEB1</accession>
<dbReference type="InterPro" id="IPR018198">
    <property type="entry name" value="ATP_PRibTrfase_CS"/>
</dbReference>
<dbReference type="GO" id="GO:0003879">
    <property type="term" value="F:ATP phosphoribosyltransferase activity"/>
    <property type="evidence" value="ECO:0007669"/>
    <property type="project" value="UniProtKB-UniRule"/>
</dbReference>
<dbReference type="GO" id="GO:0000105">
    <property type="term" value="P:L-histidine biosynthetic process"/>
    <property type="evidence" value="ECO:0007669"/>
    <property type="project" value="UniProtKB-UniRule"/>
</dbReference>
<evidence type="ECO:0000256" key="6">
    <source>
        <dbReference type="ARBA" id="ARBA00011946"/>
    </source>
</evidence>
<dbReference type="InterPro" id="IPR013820">
    <property type="entry name" value="ATP_PRibTrfase_cat"/>
</dbReference>
<dbReference type="NCBIfam" id="TIGR00070">
    <property type="entry name" value="hisG"/>
    <property type="match status" value="1"/>
</dbReference>
<proteinExistence type="inferred from homology"/>
<dbReference type="Proteomes" id="UP000199095">
    <property type="component" value="Unassembled WGS sequence"/>
</dbReference>
<keyword evidence="19" id="KW-1185">Reference proteome</keyword>
<comment type="pathway">
    <text evidence="3 16">Amino-acid biosynthesis; L-histidine biosynthesis; L-histidine from 5-phospho-alpha-D-ribose 1-diphosphate: step 1/9.</text>
</comment>
<dbReference type="GO" id="GO:0005524">
    <property type="term" value="F:ATP binding"/>
    <property type="evidence" value="ECO:0007669"/>
    <property type="project" value="UniProtKB-KW"/>
</dbReference>
<dbReference type="STRING" id="237682.SAMN05421676_102447"/>
<dbReference type="EC" id="2.4.2.17" evidence="6 16"/>
<sequence>MNEITIALGKGRLESFTLQAFKKLGIEFPDFTKDSRKLIFNDRENIYQIVLVKASDVPTYVEKGAADIGIVGKDTLLESGADVFEVLDLGFGQCKFAVAGLPDYTYGSASKITVASKYPNVARNFYHKKGMSIETIKLNGSVELAPLIGLSDVIVDIVETGTTLKENGLVVLEDISEISARLIVNKASFKTKTDRIHSLIEEMQSIVEREMV</sequence>
<evidence type="ECO:0000256" key="4">
    <source>
        <dbReference type="ARBA" id="ARBA00009489"/>
    </source>
</evidence>
<dbReference type="EMBL" id="FOHJ01000002">
    <property type="protein sequence ID" value="SET05249.1"/>
    <property type="molecule type" value="Genomic_DNA"/>
</dbReference>
<evidence type="ECO:0000256" key="1">
    <source>
        <dbReference type="ARBA" id="ARBA00000915"/>
    </source>
</evidence>
<comment type="similarity">
    <text evidence="4 16">Belongs to the ATP phosphoribosyltransferase family. Short subfamily.</text>
</comment>
<comment type="domain">
    <text evidence="16">Lacks the C-terminal regulatory region which is replaced by HisZ.</text>
</comment>
<evidence type="ECO:0000256" key="14">
    <source>
        <dbReference type="ARBA" id="ARBA00023102"/>
    </source>
</evidence>
<evidence type="ECO:0000256" key="10">
    <source>
        <dbReference type="ARBA" id="ARBA00022676"/>
    </source>
</evidence>
<dbReference type="GO" id="GO:0005737">
    <property type="term" value="C:cytoplasm"/>
    <property type="evidence" value="ECO:0007669"/>
    <property type="project" value="UniProtKB-SubCell"/>
</dbReference>
<dbReference type="UniPathway" id="UPA00031">
    <property type="reaction ID" value="UER00006"/>
</dbReference>
<evidence type="ECO:0000256" key="2">
    <source>
        <dbReference type="ARBA" id="ARBA00004496"/>
    </source>
</evidence>
<dbReference type="Gene3D" id="3.40.190.10">
    <property type="entry name" value="Periplasmic binding protein-like II"/>
    <property type="match status" value="2"/>
</dbReference>
<dbReference type="PANTHER" id="PTHR21403">
    <property type="entry name" value="ATP PHOSPHORIBOSYLTRANSFERASE ATP-PRTASE"/>
    <property type="match status" value="1"/>
</dbReference>
<comment type="subunit">
    <text evidence="5 16">Heteromultimer composed of HisG and HisZ subunits.</text>
</comment>
<name>A0A1I0BEB1_9BACI</name>
<evidence type="ECO:0000259" key="17">
    <source>
        <dbReference type="Pfam" id="PF01634"/>
    </source>
</evidence>
<dbReference type="CDD" id="cd13595">
    <property type="entry name" value="PBP2_HisGs"/>
    <property type="match status" value="1"/>
</dbReference>
<evidence type="ECO:0000256" key="12">
    <source>
        <dbReference type="ARBA" id="ARBA00022741"/>
    </source>
</evidence>
<evidence type="ECO:0000313" key="19">
    <source>
        <dbReference type="Proteomes" id="UP000199095"/>
    </source>
</evidence>
<dbReference type="AlphaFoldDB" id="A0A1I0BEB1"/>
<evidence type="ECO:0000256" key="8">
    <source>
        <dbReference type="ARBA" id="ARBA00022490"/>
    </source>
</evidence>
<comment type="function">
    <text evidence="15 16">Catalyzes the condensation of ATP and 5-phosphoribose 1-diphosphate to form N'-(5'-phosphoribosyl)-ATP (PR-ATP). Has a crucial role in the pathway because the rate of histidine biosynthesis seems to be controlled primarily by regulation of HisG enzymatic activity.</text>
</comment>
<keyword evidence="8 16" id="KW-0963">Cytoplasm</keyword>
<dbReference type="InterPro" id="IPR024893">
    <property type="entry name" value="ATP_PRibTrfase_HisG_short"/>
</dbReference>
<keyword evidence="10 16" id="KW-0328">Glycosyltransferase</keyword>
<dbReference type="PANTHER" id="PTHR21403:SF8">
    <property type="entry name" value="ATP PHOSPHORIBOSYLTRANSFERASE"/>
    <property type="match status" value="1"/>
</dbReference>
<evidence type="ECO:0000256" key="9">
    <source>
        <dbReference type="ARBA" id="ARBA00022605"/>
    </source>
</evidence>
<protein>
    <recommendedName>
        <fullName evidence="7 16">ATP phosphoribosyltransferase</fullName>
        <shortName evidence="16">ATP-PRT</shortName>
        <shortName evidence="16">ATP-PRTase</shortName>
        <ecNumber evidence="6 16">2.4.2.17</ecNumber>
    </recommendedName>
</protein>
<keyword evidence="9 16" id="KW-0028">Amino-acid biosynthesis</keyword>
<comment type="subcellular location">
    <subcellularLocation>
        <location evidence="2 16">Cytoplasm</location>
    </subcellularLocation>
</comment>
<evidence type="ECO:0000256" key="11">
    <source>
        <dbReference type="ARBA" id="ARBA00022679"/>
    </source>
</evidence>